<feature type="compositionally biased region" description="Polar residues" evidence="1">
    <location>
        <begin position="1"/>
        <end position="12"/>
    </location>
</feature>
<feature type="compositionally biased region" description="Basic and acidic residues" evidence="1">
    <location>
        <begin position="17"/>
        <end position="26"/>
    </location>
</feature>
<comment type="caution">
    <text evidence="3">The sequence shown here is derived from an EMBL/GenBank/DDBJ whole genome shotgun (WGS) entry which is preliminary data.</text>
</comment>
<protein>
    <recommendedName>
        <fullName evidence="2">F-box domain-containing protein</fullName>
    </recommendedName>
</protein>
<feature type="domain" description="F-box" evidence="2">
    <location>
        <begin position="58"/>
        <end position="106"/>
    </location>
</feature>
<feature type="region of interest" description="Disordered" evidence="1">
    <location>
        <begin position="395"/>
        <end position="422"/>
    </location>
</feature>
<dbReference type="EMBL" id="NHYE01001318">
    <property type="protein sequence ID" value="PPQ96873.1"/>
    <property type="molecule type" value="Genomic_DNA"/>
</dbReference>
<dbReference type="InParanoid" id="A0A409Y1P4"/>
<proteinExistence type="predicted"/>
<name>A0A409Y1P4_9AGAR</name>
<evidence type="ECO:0000313" key="3">
    <source>
        <dbReference type="EMBL" id="PPQ96873.1"/>
    </source>
</evidence>
<reference evidence="3 4" key="1">
    <citation type="journal article" date="2018" name="Evol. Lett.">
        <title>Horizontal gene cluster transfer increased hallucinogenic mushroom diversity.</title>
        <authorList>
            <person name="Reynolds H.T."/>
            <person name="Vijayakumar V."/>
            <person name="Gluck-Thaler E."/>
            <person name="Korotkin H.B."/>
            <person name="Matheny P.B."/>
            <person name="Slot J.C."/>
        </authorList>
    </citation>
    <scope>NUCLEOTIDE SEQUENCE [LARGE SCALE GENOMIC DNA]</scope>
    <source>
        <strain evidence="3 4">SRW20</strain>
    </source>
</reference>
<sequence>MGGSQSSTTTDVSPPDVGHDGVDELARSFGGSQSQGVQNLLGSSRQRVTEEHTGETTTSSLLTMPPEILVHIICLLPLFDITTLQLVDRHLQNIIQTSIDVRYHIALISSSMTDNPADPTPLVQRLQKLEEREAAWRAVKPRFRKVINVPNHGSRYQLLAGYLFLGDFERKVVHFLKLPSREEEEVRWRNIMVAEAVVEFCPLVEYDLIAIMTTFVSLYSASFSSFIKLTSNFYELLRTPRIQNGTTEYCFEVALYQLSTGQPHPLAKEHRMFVTTSTMENPTVYIRIVGELLVPIFSFGDTDEEDLIFIFNWMTGELNANWATDHGSCATCLFLSEDLLMIPSKTTHSLNIFKVTSGKLSTPPKPLLTLKLPRLARGQTLRYIFPRIKPDPLTSPPLPTFAVPLPGDPDHGQPESKSPPGKSFYANEAEAISVMQLIIEGRWGNAIITFVWQIEAVRDLARRYYAKIQEGGVMNKTGVLEYCNWGPPVTRWFSTTNYANAWVAASWGQRFVQFKHGRHGVPLLVMDFNPERVREWQRNSKQGEKGNGLGQWCVTLPEDLDALGMFSEPVEGELPYVATATQEIYKFDGLMMDDERLLGVKDNPQSGGIASIEVLYFG</sequence>
<feature type="compositionally biased region" description="Polar residues" evidence="1">
    <location>
        <begin position="30"/>
        <end position="46"/>
    </location>
</feature>
<evidence type="ECO:0000259" key="2">
    <source>
        <dbReference type="PROSITE" id="PS50181"/>
    </source>
</evidence>
<dbReference type="AlphaFoldDB" id="A0A409Y1P4"/>
<evidence type="ECO:0000313" key="4">
    <source>
        <dbReference type="Proteomes" id="UP000284706"/>
    </source>
</evidence>
<dbReference type="PROSITE" id="PS50181">
    <property type="entry name" value="FBOX"/>
    <property type="match status" value="1"/>
</dbReference>
<dbReference type="InterPro" id="IPR036047">
    <property type="entry name" value="F-box-like_dom_sf"/>
</dbReference>
<dbReference type="SUPFAM" id="SSF81383">
    <property type="entry name" value="F-box domain"/>
    <property type="match status" value="1"/>
</dbReference>
<keyword evidence="4" id="KW-1185">Reference proteome</keyword>
<dbReference type="InterPro" id="IPR001810">
    <property type="entry name" value="F-box_dom"/>
</dbReference>
<dbReference type="STRING" id="231916.A0A409Y1P4"/>
<evidence type="ECO:0000256" key="1">
    <source>
        <dbReference type="SAM" id="MobiDB-lite"/>
    </source>
</evidence>
<dbReference type="OrthoDB" id="2751409at2759"/>
<accession>A0A409Y1P4</accession>
<gene>
    <name evidence="3" type="ORF">CVT26_006060</name>
</gene>
<feature type="region of interest" description="Disordered" evidence="1">
    <location>
        <begin position="1"/>
        <end position="59"/>
    </location>
</feature>
<dbReference type="Proteomes" id="UP000284706">
    <property type="component" value="Unassembled WGS sequence"/>
</dbReference>
<organism evidence="3 4">
    <name type="scientific">Gymnopilus dilepis</name>
    <dbReference type="NCBI Taxonomy" id="231916"/>
    <lineage>
        <taxon>Eukaryota</taxon>
        <taxon>Fungi</taxon>
        <taxon>Dikarya</taxon>
        <taxon>Basidiomycota</taxon>
        <taxon>Agaricomycotina</taxon>
        <taxon>Agaricomycetes</taxon>
        <taxon>Agaricomycetidae</taxon>
        <taxon>Agaricales</taxon>
        <taxon>Agaricineae</taxon>
        <taxon>Hymenogastraceae</taxon>
        <taxon>Gymnopilus</taxon>
    </lineage>
</organism>